<dbReference type="Proteomes" id="UP000231279">
    <property type="component" value="Unassembled WGS sequence"/>
</dbReference>
<comment type="caution">
    <text evidence="1">The sequence shown here is derived from an EMBL/GenBank/DDBJ whole genome shotgun (WGS) entry which is preliminary data.</text>
</comment>
<dbReference type="OrthoDB" id="1633296at2759"/>
<accession>A0A2G9H722</accession>
<sequence>MDIDYAISKDEPSAVTNTSTSQEISLYERWERSNRLSVMFIKAKISAGIRGSVDQYDKVRDLLKAIDNQFISFEKILASTLIMKFSFLRLTTVRDVQEEMHVIVLGESAMLATQGKEKVQANKKENGKILVQTDIKKEPKCHFYKKKGHIKKDCVKFQKWLENKEKTFDISNFSRNLILISRLVPLGFHFKLY</sequence>
<gene>
    <name evidence="1" type="ORF">CDL12_14061</name>
</gene>
<evidence type="ECO:0000313" key="1">
    <source>
        <dbReference type="EMBL" id="PIN13318.1"/>
    </source>
</evidence>
<organism evidence="1 2">
    <name type="scientific">Handroanthus impetiginosus</name>
    <dbReference type="NCBI Taxonomy" id="429701"/>
    <lineage>
        <taxon>Eukaryota</taxon>
        <taxon>Viridiplantae</taxon>
        <taxon>Streptophyta</taxon>
        <taxon>Embryophyta</taxon>
        <taxon>Tracheophyta</taxon>
        <taxon>Spermatophyta</taxon>
        <taxon>Magnoliopsida</taxon>
        <taxon>eudicotyledons</taxon>
        <taxon>Gunneridae</taxon>
        <taxon>Pentapetalae</taxon>
        <taxon>asterids</taxon>
        <taxon>lamiids</taxon>
        <taxon>Lamiales</taxon>
        <taxon>Bignoniaceae</taxon>
        <taxon>Crescentiina</taxon>
        <taxon>Tabebuia alliance</taxon>
        <taxon>Handroanthus</taxon>
    </lineage>
</organism>
<evidence type="ECO:0008006" key="3">
    <source>
        <dbReference type="Google" id="ProtNLM"/>
    </source>
</evidence>
<dbReference type="EMBL" id="NKXS01002500">
    <property type="protein sequence ID" value="PIN13318.1"/>
    <property type="molecule type" value="Genomic_DNA"/>
</dbReference>
<evidence type="ECO:0000313" key="2">
    <source>
        <dbReference type="Proteomes" id="UP000231279"/>
    </source>
</evidence>
<dbReference type="AlphaFoldDB" id="A0A2G9H722"/>
<proteinExistence type="predicted"/>
<protein>
    <recommendedName>
        <fullName evidence="3">CCHC-type domain-containing protein</fullName>
    </recommendedName>
</protein>
<reference evidence="2" key="1">
    <citation type="journal article" date="2018" name="Gigascience">
        <title>Genome assembly of the Pink Ipe (Handroanthus impetiginosus, Bignoniaceae), a highly valued, ecologically keystone Neotropical timber forest tree.</title>
        <authorList>
            <person name="Silva-Junior O.B."/>
            <person name="Grattapaglia D."/>
            <person name="Novaes E."/>
            <person name="Collevatti R.G."/>
        </authorList>
    </citation>
    <scope>NUCLEOTIDE SEQUENCE [LARGE SCALE GENOMIC DNA]</scope>
    <source>
        <strain evidence="2">cv. UFG-1</strain>
    </source>
</reference>
<keyword evidence="2" id="KW-1185">Reference proteome</keyword>
<name>A0A2G9H722_9LAMI</name>
<dbReference type="STRING" id="429701.A0A2G9H722"/>